<protein>
    <submittedName>
        <fullName evidence="1">Uncharacterized protein</fullName>
    </submittedName>
</protein>
<dbReference type="AlphaFoldDB" id="A0ABD0L8K0"/>
<name>A0ABD0L8K0_9CAEN</name>
<comment type="caution">
    <text evidence="1">The sequence shown here is derived from an EMBL/GenBank/DDBJ whole genome shotgun (WGS) entry which is preliminary data.</text>
</comment>
<proteinExistence type="predicted"/>
<dbReference type="EMBL" id="JACVVK020000073">
    <property type="protein sequence ID" value="KAK7495615.1"/>
    <property type="molecule type" value="Genomic_DNA"/>
</dbReference>
<evidence type="ECO:0000313" key="2">
    <source>
        <dbReference type="Proteomes" id="UP001519460"/>
    </source>
</evidence>
<accession>A0ABD0L8K0</accession>
<reference evidence="1 2" key="1">
    <citation type="journal article" date="2023" name="Sci. Data">
        <title>Genome assembly of the Korean intertidal mud-creeper Batillaria attramentaria.</title>
        <authorList>
            <person name="Patra A.K."/>
            <person name="Ho P.T."/>
            <person name="Jun S."/>
            <person name="Lee S.J."/>
            <person name="Kim Y."/>
            <person name="Won Y.J."/>
        </authorList>
    </citation>
    <scope>NUCLEOTIDE SEQUENCE [LARGE SCALE GENOMIC DNA]</scope>
    <source>
        <strain evidence="1">Wonlab-2016</strain>
    </source>
</reference>
<gene>
    <name evidence="1" type="ORF">BaRGS_00013062</name>
</gene>
<dbReference type="Proteomes" id="UP001519460">
    <property type="component" value="Unassembled WGS sequence"/>
</dbReference>
<keyword evidence="2" id="KW-1185">Reference proteome</keyword>
<evidence type="ECO:0000313" key="1">
    <source>
        <dbReference type="EMBL" id="KAK7495615.1"/>
    </source>
</evidence>
<organism evidence="1 2">
    <name type="scientific">Batillaria attramentaria</name>
    <dbReference type="NCBI Taxonomy" id="370345"/>
    <lineage>
        <taxon>Eukaryota</taxon>
        <taxon>Metazoa</taxon>
        <taxon>Spiralia</taxon>
        <taxon>Lophotrochozoa</taxon>
        <taxon>Mollusca</taxon>
        <taxon>Gastropoda</taxon>
        <taxon>Caenogastropoda</taxon>
        <taxon>Sorbeoconcha</taxon>
        <taxon>Cerithioidea</taxon>
        <taxon>Batillariidae</taxon>
        <taxon>Batillaria</taxon>
    </lineage>
</organism>
<sequence length="93" mass="10743">MWGGESDADRYDRWLTVTIHHVAGLVLRWRSGGKQNTRWPSGDSVCDRQARARLWVLTPARAVSLVSFSTRGRWCHKRDNEYETRSSVPRADT</sequence>